<keyword evidence="2" id="KW-1133">Transmembrane helix</keyword>
<comment type="caution">
    <text evidence="3">The sequence shown here is derived from an EMBL/GenBank/DDBJ whole genome shotgun (WGS) entry which is preliminary data.</text>
</comment>
<reference evidence="3 4" key="1">
    <citation type="submission" date="2014-04" db="EMBL/GenBank/DDBJ databases">
        <authorList>
            <person name="Sibley D."/>
            <person name="Venepally P."/>
            <person name="Karamycheva S."/>
            <person name="Hadjithomas M."/>
            <person name="Khan A."/>
            <person name="Brunk B."/>
            <person name="Roos D."/>
            <person name="Caler E."/>
            <person name="Lorenzi H."/>
        </authorList>
    </citation>
    <scope>NUCLEOTIDE SEQUENCE [LARGE SCALE GENOMIC DNA]</scope>
    <source>
        <strain evidence="3 4">MAS</strain>
    </source>
</reference>
<dbReference type="Proteomes" id="UP000028821">
    <property type="component" value="Unassembled WGS sequence"/>
</dbReference>
<feature type="region of interest" description="Disordered" evidence="1">
    <location>
        <begin position="211"/>
        <end position="236"/>
    </location>
</feature>
<keyword evidence="2 3" id="KW-0812">Transmembrane</keyword>
<accession>A0A086PT15</accession>
<organism evidence="3 4">
    <name type="scientific">Toxoplasma gondii MAS</name>
    <dbReference type="NCBI Taxonomy" id="943118"/>
    <lineage>
        <taxon>Eukaryota</taxon>
        <taxon>Sar</taxon>
        <taxon>Alveolata</taxon>
        <taxon>Apicomplexa</taxon>
        <taxon>Conoidasida</taxon>
        <taxon>Coccidia</taxon>
        <taxon>Eucoccidiorida</taxon>
        <taxon>Eimeriorina</taxon>
        <taxon>Sarcocystidae</taxon>
        <taxon>Toxoplasma</taxon>
    </lineage>
</organism>
<protein>
    <submittedName>
        <fullName evidence="3">Putative transmembrane protein</fullName>
    </submittedName>
</protein>
<evidence type="ECO:0000256" key="1">
    <source>
        <dbReference type="SAM" id="MobiDB-lite"/>
    </source>
</evidence>
<evidence type="ECO:0000256" key="2">
    <source>
        <dbReference type="SAM" id="Phobius"/>
    </source>
</evidence>
<feature type="transmembrane region" description="Helical" evidence="2">
    <location>
        <begin position="92"/>
        <end position="115"/>
    </location>
</feature>
<proteinExistence type="predicted"/>
<name>A0A086PT15_TOXGO</name>
<sequence length="236" mass="26244">MQDGGERSSSLHEDSFSLFSFEEMQLLGVLLSSSTRPSSRRSSCRSVCLAFFVSVSLDGSRAVVLDRLSRFFLFFSLAMDRRHPHTSLPPSFVFFLSTLFASHPFFAFFAFFAFFPSLPFLRSLESPLPEAFLRATRVPLDFCVSLRKPGRPNDDVPRKELNRLSTALERISQKLSRRAPTATRSDSTMQGVAAETAATFSTQELPGVRCKGATGPVRVDDSKSVFPSNSFRGQTS</sequence>
<evidence type="ECO:0000313" key="4">
    <source>
        <dbReference type="Proteomes" id="UP000028821"/>
    </source>
</evidence>
<dbReference type="EMBL" id="AEXC02002668">
    <property type="protein sequence ID" value="KFH03497.1"/>
    <property type="molecule type" value="Genomic_DNA"/>
</dbReference>
<dbReference type="AlphaFoldDB" id="A0A086PT15"/>
<evidence type="ECO:0000313" key="3">
    <source>
        <dbReference type="EMBL" id="KFH03497.1"/>
    </source>
</evidence>
<gene>
    <name evidence="3" type="ORF">TGMAS_301330</name>
</gene>
<dbReference type="VEuPathDB" id="ToxoDB:TGMAS_301330"/>
<keyword evidence="2" id="KW-0472">Membrane</keyword>
<feature type="compositionally biased region" description="Polar residues" evidence="1">
    <location>
        <begin position="225"/>
        <end position="236"/>
    </location>
</feature>